<gene>
    <name evidence="1" type="primary">RvY_19229-1</name>
    <name evidence="1" type="synonym">RvY_19229.1</name>
    <name evidence="1" type="ORF">RvY_19229</name>
</gene>
<keyword evidence="2" id="KW-1185">Reference proteome</keyword>
<proteinExistence type="predicted"/>
<accession>A0A1D1W8P7</accession>
<reference evidence="1 2" key="1">
    <citation type="journal article" date="2016" name="Nat. Commun.">
        <title>Extremotolerant tardigrade genome and improved radiotolerance of human cultured cells by tardigrade-unique protein.</title>
        <authorList>
            <person name="Hashimoto T."/>
            <person name="Horikawa D.D."/>
            <person name="Saito Y."/>
            <person name="Kuwahara H."/>
            <person name="Kozuka-Hata H."/>
            <person name="Shin-I T."/>
            <person name="Minakuchi Y."/>
            <person name="Ohishi K."/>
            <person name="Motoyama A."/>
            <person name="Aizu T."/>
            <person name="Enomoto A."/>
            <person name="Kondo K."/>
            <person name="Tanaka S."/>
            <person name="Hara Y."/>
            <person name="Koshikawa S."/>
            <person name="Sagara H."/>
            <person name="Miura T."/>
            <person name="Yokobori S."/>
            <person name="Miyagawa K."/>
            <person name="Suzuki Y."/>
            <person name="Kubo T."/>
            <person name="Oyama M."/>
            <person name="Kohara Y."/>
            <person name="Fujiyama A."/>
            <person name="Arakawa K."/>
            <person name="Katayama T."/>
            <person name="Toyoda A."/>
            <person name="Kunieda T."/>
        </authorList>
    </citation>
    <scope>NUCLEOTIDE SEQUENCE [LARGE SCALE GENOMIC DNA]</scope>
    <source>
        <strain evidence="1 2">YOKOZUNA-1</strain>
    </source>
</reference>
<dbReference type="EMBL" id="BDGG01000026">
    <property type="protein sequence ID" value="GAV09741.1"/>
    <property type="molecule type" value="Genomic_DNA"/>
</dbReference>
<dbReference type="AlphaFoldDB" id="A0A1D1W8P7"/>
<evidence type="ECO:0000313" key="1">
    <source>
        <dbReference type="EMBL" id="GAV09741.1"/>
    </source>
</evidence>
<sequence>MSNPPEPTGSVACRHGPELISVLVISDRLDRTTSSNSRSNAETFHTGEHRRMYSKLDRQKHFLSGERAWWANKRFRFAFTNRILLVFSSDDVLLPEFIPPAVLLEG</sequence>
<comment type="caution">
    <text evidence="1">The sequence shown here is derived from an EMBL/GenBank/DDBJ whole genome shotgun (WGS) entry which is preliminary data.</text>
</comment>
<evidence type="ECO:0000313" key="2">
    <source>
        <dbReference type="Proteomes" id="UP000186922"/>
    </source>
</evidence>
<dbReference type="Proteomes" id="UP000186922">
    <property type="component" value="Unassembled WGS sequence"/>
</dbReference>
<name>A0A1D1W8P7_RAMVA</name>
<protein>
    <submittedName>
        <fullName evidence="1">Uncharacterized protein</fullName>
    </submittedName>
</protein>
<organism evidence="1 2">
    <name type="scientific">Ramazzottius varieornatus</name>
    <name type="common">Water bear</name>
    <name type="synonym">Tardigrade</name>
    <dbReference type="NCBI Taxonomy" id="947166"/>
    <lineage>
        <taxon>Eukaryota</taxon>
        <taxon>Metazoa</taxon>
        <taxon>Ecdysozoa</taxon>
        <taxon>Tardigrada</taxon>
        <taxon>Eutardigrada</taxon>
        <taxon>Parachela</taxon>
        <taxon>Hypsibioidea</taxon>
        <taxon>Ramazzottiidae</taxon>
        <taxon>Ramazzottius</taxon>
    </lineage>
</organism>